<feature type="non-terminal residue" evidence="2">
    <location>
        <position position="167"/>
    </location>
</feature>
<dbReference type="GeneID" id="39989536"/>
<dbReference type="VEuPathDB" id="TriTrypDB:TM35_000401410"/>
<dbReference type="Proteomes" id="UP000192257">
    <property type="component" value="Unassembled WGS sequence"/>
</dbReference>
<name>A0A1X0NJC8_9TRYP</name>
<accession>A0A1X0NJC8</accession>
<dbReference type="PANTHER" id="PTHR35613:SF2">
    <property type="entry name" value="C-TYPE LECTIN DOMAIN-CONTAINING PROTEIN"/>
    <property type="match status" value="1"/>
</dbReference>
<proteinExistence type="predicted"/>
<dbReference type="AlphaFoldDB" id="A0A1X0NJC8"/>
<dbReference type="RefSeq" id="XP_028878940.1">
    <property type="nucleotide sequence ID" value="XM_029029756.1"/>
</dbReference>
<evidence type="ECO:0000256" key="1">
    <source>
        <dbReference type="SAM" id="SignalP"/>
    </source>
</evidence>
<dbReference type="STRING" id="67003.A0A1X0NJC8"/>
<evidence type="ECO:0000313" key="2">
    <source>
        <dbReference type="EMBL" id="ORC84874.1"/>
    </source>
</evidence>
<organism evidence="2 3">
    <name type="scientific">Trypanosoma theileri</name>
    <dbReference type="NCBI Taxonomy" id="67003"/>
    <lineage>
        <taxon>Eukaryota</taxon>
        <taxon>Discoba</taxon>
        <taxon>Euglenozoa</taxon>
        <taxon>Kinetoplastea</taxon>
        <taxon>Metakinetoplastina</taxon>
        <taxon>Trypanosomatida</taxon>
        <taxon>Trypanosomatidae</taxon>
        <taxon>Trypanosoma</taxon>
    </lineage>
</organism>
<keyword evidence="3" id="KW-1185">Reference proteome</keyword>
<comment type="caution">
    <text evidence="2">The sequence shown here is derived from an EMBL/GenBank/DDBJ whole genome shotgun (WGS) entry which is preliminary data.</text>
</comment>
<feature type="chain" id="PRO_5013162726" evidence="1">
    <location>
        <begin position="31"/>
        <end position="167"/>
    </location>
</feature>
<dbReference type="OrthoDB" id="252801at2759"/>
<dbReference type="PANTHER" id="PTHR35613">
    <property type="entry name" value="C-TYPE LECTIN DOMAIN-CONTAINING PROTEIN"/>
    <property type="match status" value="1"/>
</dbReference>
<evidence type="ECO:0000313" key="3">
    <source>
        <dbReference type="Proteomes" id="UP000192257"/>
    </source>
</evidence>
<protein>
    <submittedName>
        <fullName evidence="2">Uncharacterized protein</fullName>
    </submittedName>
</protein>
<keyword evidence="1" id="KW-0732">Signal</keyword>
<dbReference type="Pfam" id="PF16825">
    <property type="entry name" value="DUF5075"/>
    <property type="match status" value="1"/>
</dbReference>
<sequence length="167" mass="17848">MTGGVHVRAAAAVRTAVLWVSLCMLLQHLGHHPQFTAEAQGLVQVKILRYLTLPNSVFSLLPGQTVNYGNSLTLCNMNGAFLASGQSTAAQNTITDQMKAGMPTGDTLSTTYMGGDAMYTVNVVPNPELRCTPGIEGASANCVYRWNMGLFKSGVFDQGVPFYRGSL</sequence>
<dbReference type="InterPro" id="IPR031797">
    <property type="entry name" value="DUF5075"/>
</dbReference>
<dbReference type="EMBL" id="NBCO01000040">
    <property type="protein sequence ID" value="ORC84874.1"/>
    <property type="molecule type" value="Genomic_DNA"/>
</dbReference>
<reference evidence="2 3" key="1">
    <citation type="submission" date="2017-03" db="EMBL/GenBank/DDBJ databases">
        <title>An alternative strategy for trypanosome survival in the mammalian bloodstream revealed through genome and transcriptome analysis of the ubiquitous bovine parasite Trypanosoma (Megatrypanum) theileri.</title>
        <authorList>
            <person name="Kelly S."/>
            <person name="Ivens A."/>
            <person name="Mott A."/>
            <person name="O'Neill E."/>
            <person name="Emms D."/>
            <person name="Macleod O."/>
            <person name="Voorheis P."/>
            <person name="Matthews J."/>
            <person name="Matthews K."/>
            <person name="Carrington M."/>
        </authorList>
    </citation>
    <scope>NUCLEOTIDE SEQUENCE [LARGE SCALE GENOMIC DNA]</scope>
    <source>
        <strain evidence="2">Edinburgh</strain>
    </source>
</reference>
<gene>
    <name evidence="2" type="ORF">TM35_000401410</name>
</gene>
<feature type="signal peptide" evidence="1">
    <location>
        <begin position="1"/>
        <end position="30"/>
    </location>
</feature>